<dbReference type="RefSeq" id="WP_096482768.1">
    <property type="nucleotide sequence ID" value="NZ_AP014809.1"/>
</dbReference>
<gene>
    <name evidence="24" type="ORF">MPPM_0025</name>
</gene>
<dbReference type="SUPFAM" id="SSF81464">
    <property type="entry name" value="Cytochrome c oxidase subunit II-like, transmembrane region"/>
    <property type="match status" value="1"/>
</dbReference>
<evidence type="ECO:0000256" key="12">
    <source>
        <dbReference type="ARBA" id="ARBA00022989"/>
    </source>
</evidence>
<dbReference type="GO" id="GO:0042773">
    <property type="term" value="P:ATP synthesis coupled electron transport"/>
    <property type="evidence" value="ECO:0007669"/>
    <property type="project" value="TreeGrafter"/>
</dbReference>
<evidence type="ECO:0000256" key="2">
    <source>
        <dbReference type="ARBA" id="ARBA00004141"/>
    </source>
</evidence>
<evidence type="ECO:0000256" key="16">
    <source>
        <dbReference type="ARBA" id="ARBA00024688"/>
    </source>
</evidence>
<evidence type="ECO:0000256" key="18">
    <source>
        <dbReference type="ARBA" id="ARBA00047816"/>
    </source>
</evidence>
<dbReference type="EMBL" id="AP014809">
    <property type="protein sequence ID" value="BAU88630.1"/>
    <property type="molecule type" value="Genomic_DNA"/>
</dbReference>
<dbReference type="EC" id="7.1.1.9" evidence="4"/>
<proteinExistence type="inferred from homology"/>
<dbReference type="InterPro" id="IPR008972">
    <property type="entry name" value="Cupredoxin"/>
</dbReference>
<evidence type="ECO:0000259" key="23">
    <source>
        <dbReference type="PROSITE" id="PS51007"/>
    </source>
</evidence>
<keyword evidence="13 19" id="KW-0408">Iron</keyword>
<evidence type="ECO:0000256" key="10">
    <source>
        <dbReference type="ARBA" id="ARBA00022967"/>
    </source>
</evidence>
<dbReference type="Pfam" id="PF00116">
    <property type="entry name" value="COX2"/>
    <property type="match status" value="1"/>
</dbReference>
<keyword evidence="11" id="KW-0249">Electron transport</keyword>
<comment type="subcellular location">
    <subcellularLocation>
        <location evidence="2">Membrane</location>
        <topology evidence="2">Multi-pass membrane protein</topology>
    </subcellularLocation>
</comment>
<keyword evidence="8 21" id="KW-0812">Transmembrane</keyword>
<dbReference type="PANTHER" id="PTHR22888:SF9">
    <property type="entry name" value="CYTOCHROME C OXIDASE SUBUNIT 2"/>
    <property type="match status" value="1"/>
</dbReference>
<accession>A0A160PBY7</accession>
<feature type="transmembrane region" description="Helical" evidence="21">
    <location>
        <begin position="72"/>
        <end position="90"/>
    </location>
</feature>
<sequence length="362" mass="39546">MLDALIPAFLRPDSASVQAAKVDAIFIGLLLISSAIVLLVVGLVVTFSIRFRRGSSAKRGEMPSLVSREFEIGWTAATLFIFVFIFWWAASVEIGAFSPPKDAIEIHVVGKQWMWKTQGPSGTREINELHVPVGAPVRLLLTSQDVIHSFYVPAFRLKRDALPYQQTETWFQATKTGTYHLLCTEYCGTDHSRMLGRVIVMEPQDYAQWLTKQPERDGLAELGERLFSERGCSGCHAAGSKVHAPSLAGIWGQSVPLDGGRTATVDEAYIRDSILQPQRDVVAGYEPIMPSYEGKLSDGEIQALTAYIRHGTDRFDLIGSLNLAPAQNICAPGQTPQESAPNQSLRSPAMVPGAPALGDTPP</sequence>
<evidence type="ECO:0000313" key="25">
    <source>
        <dbReference type="Proteomes" id="UP000218288"/>
    </source>
</evidence>
<feature type="region of interest" description="Disordered" evidence="20">
    <location>
        <begin position="329"/>
        <end position="362"/>
    </location>
</feature>
<dbReference type="GO" id="GO:0016020">
    <property type="term" value="C:membrane"/>
    <property type="evidence" value="ECO:0007669"/>
    <property type="project" value="UniProtKB-SubCell"/>
</dbReference>
<name>A0A160PBY7_9HYPH</name>
<dbReference type="NCBIfam" id="TIGR02866">
    <property type="entry name" value="CoxB"/>
    <property type="match status" value="1"/>
</dbReference>
<evidence type="ECO:0000256" key="4">
    <source>
        <dbReference type="ARBA" id="ARBA00012949"/>
    </source>
</evidence>
<dbReference type="InterPro" id="IPR014222">
    <property type="entry name" value="Cyt_c_oxidase_su2"/>
</dbReference>
<dbReference type="PROSITE" id="PS00078">
    <property type="entry name" value="COX2"/>
    <property type="match status" value="1"/>
</dbReference>
<evidence type="ECO:0000256" key="7">
    <source>
        <dbReference type="ARBA" id="ARBA00022660"/>
    </source>
</evidence>
<dbReference type="GO" id="GO:0020037">
    <property type="term" value="F:heme binding"/>
    <property type="evidence" value="ECO:0007669"/>
    <property type="project" value="InterPro"/>
</dbReference>
<keyword evidence="6 19" id="KW-0349">Heme</keyword>
<dbReference type="PROSITE" id="PS51007">
    <property type="entry name" value="CYTC"/>
    <property type="match status" value="1"/>
</dbReference>
<keyword evidence="10" id="KW-1278">Translocase</keyword>
<dbReference type="Gene3D" id="1.10.287.90">
    <property type="match status" value="1"/>
</dbReference>
<evidence type="ECO:0000256" key="15">
    <source>
        <dbReference type="ARBA" id="ARBA00023136"/>
    </source>
</evidence>
<evidence type="ECO:0000256" key="3">
    <source>
        <dbReference type="ARBA" id="ARBA00007866"/>
    </source>
</evidence>
<evidence type="ECO:0000256" key="17">
    <source>
        <dbReference type="ARBA" id="ARBA00031399"/>
    </source>
</evidence>
<keyword evidence="7" id="KW-0679">Respiratory chain</keyword>
<feature type="domain" description="Cytochrome c" evidence="23">
    <location>
        <begin position="218"/>
        <end position="312"/>
    </location>
</feature>
<evidence type="ECO:0000256" key="19">
    <source>
        <dbReference type="PROSITE-ProRule" id="PRU00433"/>
    </source>
</evidence>
<dbReference type="InterPro" id="IPR009056">
    <property type="entry name" value="Cyt_c-like_dom"/>
</dbReference>
<keyword evidence="9 19" id="KW-0479">Metal-binding</keyword>
<dbReference type="AlphaFoldDB" id="A0A160PBY7"/>
<dbReference type="Pfam" id="PF00034">
    <property type="entry name" value="Cytochrom_C"/>
    <property type="match status" value="1"/>
</dbReference>
<dbReference type="PROSITE" id="PS50857">
    <property type="entry name" value="COX2_CUA"/>
    <property type="match status" value="1"/>
</dbReference>
<dbReference type="InterPro" id="IPR001505">
    <property type="entry name" value="Copper_CuA"/>
</dbReference>
<keyword evidence="12 21" id="KW-1133">Transmembrane helix</keyword>
<dbReference type="Gene3D" id="1.10.760.10">
    <property type="entry name" value="Cytochrome c-like domain"/>
    <property type="match status" value="1"/>
</dbReference>
<dbReference type="GO" id="GO:0005507">
    <property type="term" value="F:copper ion binding"/>
    <property type="evidence" value="ECO:0007669"/>
    <property type="project" value="InterPro"/>
</dbReference>
<evidence type="ECO:0000313" key="24">
    <source>
        <dbReference type="EMBL" id="BAU88630.1"/>
    </source>
</evidence>
<evidence type="ECO:0000256" key="20">
    <source>
        <dbReference type="SAM" id="MobiDB-lite"/>
    </source>
</evidence>
<evidence type="ECO:0000256" key="8">
    <source>
        <dbReference type="ARBA" id="ARBA00022692"/>
    </source>
</evidence>
<feature type="transmembrane region" description="Helical" evidence="21">
    <location>
        <begin position="29"/>
        <end position="51"/>
    </location>
</feature>
<evidence type="ECO:0000259" key="22">
    <source>
        <dbReference type="PROSITE" id="PS50857"/>
    </source>
</evidence>
<reference evidence="24 25" key="1">
    <citation type="journal article" date="2016" name="Genome Announc.">
        <title>Complete Genome Sequence of Methylobacterium populi P-1M, Isolated from Pink-Pigmented Household Biofilm.</title>
        <authorList>
            <person name="Morohoshi T."/>
            <person name="Ikeda T."/>
        </authorList>
    </citation>
    <scope>NUCLEOTIDE SEQUENCE [LARGE SCALE GENOMIC DNA]</scope>
    <source>
        <strain evidence="24 25">P-1M</strain>
    </source>
</reference>
<dbReference type="GO" id="GO:0005506">
    <property type="term" value="F:iron ion binding"/>
    <property type="evidence" value="ECO:0007669"/>
    <property type="project" value="InterPro"/>
</dbReference>
<comment type="function">
    <text evidence="16">Subunits I and II form the functional core of the enzyme complex. Electrons originating in cytochrome c are transferred via heme a and Cu(A) to the binuclear center formed by heme a3 and Cu(B).</text>
</comment>
<feature type="compositionally biased region" description="Polar residues" evidence="20">
    <location>
        <begin position="334"/>
        <end position="346"/>
    </location>
</feature>
<dbReference type="InterPro" id="IPR036257">
    <property type="entry name" value="Cyt_c_oxidase_su2_TM_sf"/>
</dbReference>
<comment type="similarity">
    <text evidence="3">Belongs to the cytochrome c oxidase subunit 2 family.</text>
</comment>
<evidence type="ECO:0000256" key="11">
    <source>
        <dbReference type="ARBA" id="ARBA00022982"/>
    </source>
</evidence>
<keyword evidence="15 21" id="KW-0472">Membrane</keyword>
<protein>
    <recommendedName>
        <fullName evidence="4">cytochrome-c oxidase</fullName>
        <ecNumber evidence="4">7.1.1.9</ecNumber>
    </recommendedName>
    <alternativeName>
        <fullName evidence="17">Cytochrome aa3 subunit 2</fullName>
    </alternativeName>
</protein>
<evidence type="ECO:0000256" key="21">
    <source>
        <dbReference type="SAM" id="Phobius"/>
    </source>
</evidence>
<dbReference type="SUPFAM" id="SSF49503">
    <property type="entry name" value="Cupredoxins"/>
    <property type="match status" value="1"/>
</dbReference>
<evidence type="ECO:0000256" key="13">
    <source>
        <dbReference type="ARBA" id="ARBA00023004"/>
    </source>
</evidence>
<dbReference type="InterPro" id="IPR008168">
    <property type="entry name" value="Cyt_C_IC"/>
</dbReference>
<evidence type="ECO:0000256" key="5">
    <source>
        <dbReference type="ARBA" id="ARBA00022448"/>
    </source>
</evidence>
<dbReference type="CDD" id="cd13915">
    <property type="entry name" value="CuRO_HCO_II_like_2"/>
    <property type="match status" value="1"/>
</dbReference>
<dbReference type="Gene3D" id="2.60.40.420">
    <property type="entry name" value="Cupredoxins - blue copper proteins"/>
    <property type="match status" value="1"/>
</dbReference>
<dbReference type="OrthoDB" id="9781261at2"/>
<organism evidence="24 25">
    <name type="scientific">Methylorubrum populi</name>
    <dbReference type="NCBI Taxonomy" id="223967"/>
    <lineage>
        <taxon>Bacteria</taxon>
        <taxon>Pseudomonadati</taxon>
        <taxon>Pseudomonadota</taxon>
        <taxon>Alphaproteobacteria</taxon>
        <taxon>Hyphomicrobiales</taxon>
        <taxon>Methylobacteriaceae</taxon>
        <taxon>Methylorubrum</taxon>
    </lineage>
</organism>
<dbReference type="InterPro" id="IPR036909">
    <property type="entry name" value="Cyt_c-like_dom_sf"/>
</dbReference>
<dbReference type="InterPro" id="IPR002429">
    <property type="entry name" value="CcO_II-like_C"/>
</dbReference>
<evidence type="ECO:0000256" key="1">
    <source>
        <dbReference type="ARBA" id="ARBA00001926"/>
    </source>
</evidence>
<dbReference type="GO" id="GO:0004129">
    <property type="term" value="F:cytochrome-c oxidase activity"/>
    <property type="evidence" value="ECO:0007669"/>
    <property type="project" value="UniProtKB-EC"/>
</dbReference>
<keyword evidence="5" id="KW-0813">Transport</keyword>
<dbReference type="InterPro" id="IPR045187">
    <property type="entry name" value="CcO_II"/>
</dbReference>
<dbReference type="PRINTS" id="PR00605">
    <property type="entry name" value="CYTCHROMECIC"/>
</dbReference>
<dbReference type="SUPFAM" id="SSF46626">
    <property type="entry name" value="Cytochrome c"/>
    <property type="match status" value="1"/>
</dbReference>
<comment type="catalytic activity">
    <reaction evidence="18">
        <text>4 Fe(II)-[cytochrome c] + O2 + 8 H(+)(in) = 4 Fe(III)-[cytochrome c] + 2 H2O + 4 H(+)(out)</text>
        <dbReference type="Rhea" id="RHEA:11436"/>
        <dbReference type="Rhea" id="RHEA-COMP:10350"/>
        <dbReference type="Rhea" id="RHEA-COMP:14399"/>
        <dbReference type="ChEBI" id="CHEBI:15377"/>
        <dbReference type="ChEBI" id="CHEBI:15378"/>
        <dbReference type="ChEBI" id="CHEBI:15379"/>
        <dbReference type="ChEBI" id="CHEBI:29033"/>
        <dbReference type="ChEBI" id="CHEBI:29034"/>
        <dbReference type="EC" id="7.1.1.9"/>
    </reaction>
</comment>
<feature type="domain" description="Cytochrome oxidase subunit II copper A binding" evidence="22">
    <location>
        <begin position="101"/>
        <end position="212"/>
    </location>
</feature>
<evidence type="ECO:0000256" key="6">
    <source>
        <dbReference type="ARBA" id="ARBA00022617"/>
    </source>
</evidence>
<keyword evidence="14" id="KW-0186">Copper</keyword>
<evidence type="ECO:0000256" key="14">
    <source>
        <dbReference type="ARBA" id="ARBA00023008"/>
    </source>
</evidence>
<dbReference type="GO" id="GO:0016491">
    <property type="term" value="F:oxidoreductase activity"/>
    <property type="evidence" value="ECO:0007669"/>
    <property type="project" value="InterPro"/>
</dbReference>
<evidence type="ECO:0000256" key="9">
    <source>
        <dbReference type="ARBA" id="ARBA00022723"/>
    </source>
</evidence>
<dbReference type="PANTHER" id="PTHR22888">
    <property type="entry name" value="CYTOCHROME C OXIDASE, SUBUNIT II"/>
    <property type="match status" value="1"/>
</dbReference>
<comment type="cofactor">
    <cofactor evidence="1">
        <name>heme c</name>
        <dbReference type="ChEBI" id="CHEBI:61717"/>
    </cofactor>
</comment>
<dbReference type="Proteomes" id="UP000218288">
    <property type="component" value="Chromosome"/>
</dbReference>